<dbReference type="EMBL" id="APLQ01000011">
    <property type="protein sequence ID" value="ENO16322.1"/>
    <property type="molecule type" value="Genomic_DNA"/>
</dbReference>
<dbReference type="HOGENOM" id="CLU_160611_1_0_6"/>
<name>N6WYX5_9GAMM</name>
<organism evidence="1 2">
    <name type="scientific">Marinobacter nanhaiticus D15-8W</name>
    <dbReference type="NCBI Taxonomy" id="626887"/>
    <lineage>
        <taxon>Bacteria</taxon>
        <taxon>Pseudomonadati</taxon>
        <taxon>Pseudomonadota</taxon>
        <taxon>Gammaproteobacteria</taxon>
        <taxon>Pseudomonadales</taxon>
        <taxon>Marinobacteraceae</taxon>
        <taxon>Marinobacter</taxon>
    </lineage>
</organism>
<evidence type="ECO:0000313" key="2">
    <source>
        <dbReference type="Proteomes" id="UP000013165"/>
    </source>
</evidence>
<dbReference type="RefSeq" id="WP_004580607.1">
    <property type="nucleotide sequence ID" value="NZ_AP028878.1"/>
</dbReference>
<protein>
    <submittedName>
        <fullName evidence="1">Uncharacterized protein</fullName>
    </submittedName>
</protein>
<evidence type="ECO:0000313" key="1">
    <source>
        <dbReference type="EMBL" id="ENO16322.1"/>
    </source>
</evidence>
<comment type="caution">
    <text evidence="1">The sequence shown here is derived from an EMBL/GenBank/DDBJ whole genome shotgun (WGS) entry which is preliminary data.</text>
</comment>
<dbReference type="Proteomes" id="UP000013165">
    <property type="component" value="Unassembled WGS sequence"/>
</dbReference>
<sequence length="111" mass="12729">MHPLKTPDGRYIVVKGRLWRASNPNLPEHERVQLTRQLMSARRAVHQAQKKGDDRQLIQARTEVNEAKVALGERGAVWWTDGAPDYNQFLVKNTPYAAWYSQEATDWGASE</sequence>
<reference evidence="1 2" key="1">
    <citation type="journal article" date="2013" name="Genome Announc.">
        <title>Genome Sequence of the Polycyclic Aromatic Hydrocarbon-Degrading Bacterium Strain Marinobacter nanhaiticus D15-8WT.</title>
        <authorList>
            <person name="Cui Z."/>
            <person name="Gao W."/>
            <person name="Li Q."/>
            <person name="Xu G."/>
            <person name="Zheng L."/>
        </authorList>
    </citation>
    <scope>NUCLEOTIDE SEQUENCE [LARGE SCALE GENOMIC DNA]</scope>
    <source>
        <strain evidence="1 2">D15-8W</strain>
    </source>
</reference>
<proteinExistence type="predicted"/>
<accession>N6WYX5</accession>
<dbReference type="AlphaFoldDB" id="N6WYX5"/>
<dbReference type="STRING" id="626887.J057_13236"/>
<dbReference type="OrthoDB" id="34459at2"/>
<dbReference type="eggNOG" id="ENOG5032RVW">
    <property type="taxonomic scope" value="Bacteria"/>
</dbReference>
<keyword evidence="2" id="KW-1185">Reference proteome</keyword>
<dbReference type="PATRIC" id="fig|626887.3.peg.2650"/>
<gene>
    <name evidence="1" type="ORF">J057_13236</name>
</gene>